<name>A0ABQ5C5R1_9ASTR</name>
<feature type="compositionally biased region" description="Low complexity" evidence="1">
    <location>
        <begin position="377"/>
        <end position="389"/>
    </location>
</feature>
<reference evidence="2" key="2">
    <citation type="submission" date="2022-01" db="EMBL/GenBank/DDBJ databases">
        <authorList>
            <person name="Yamashiro T."/>
            <person name="Shiraishi A."/>
            <person name="Satake H."/>
            <person name="Nakayama K."/>
        </authorList>
    </citation>
    <scope>NUCLEOTIDE SEQUENCE</scope>
</reference>
<feature type="compositionally biased region" description="Polar residues" evidence="1">
    <location>
        <begin position="403"/>
        <end position="417"/>
    </location>
</feature>
<dbReference type="EMBL" id="BQNB010013882">
    <property type="protein sequence ID" value="GJT21358.1"/>
    <property type="molecule type" value="Genomic_DNA"/>
</dbReference>
<keyword evidence="3" id="KW-1185">Reference proteome</keyword>
<feature type="region of interest" description="Disordered" evidence="1">
    <location>
        <begin position="377"/>
        <end position="417"/>
    </location>
</feature>
<comment type="caution">
    <text evidence="2">The sequence shown here is derived from an EMBL/GenBank/DDBJ whole genome shotgun (WGS) entry which is preliminary data.</text>
</comment>
<organism evidence="2 3">
    <name type="scientific">Tanacetum coccineum</name>
    <dbReference type="NCBI Taxonomy" id="301880"/>
    <lineage>
        <taxon>Eukaryota</taxon>
        <taxon>Viridiplantae</taxon>
        <taxon>Streptophyta</taxon>
        <taxon>Embryophyta</taxon>
        <taxon>Tracheophyta</taxon>
        <taxon>Spermatophyta</taxon>
        <taxon>Magnoliopsida</taxon>
        <taxon>eudicotyledons</taxon>
        <taxon>Gunneridae</taxon>
        <taxon>Pentapetalae</taxon>
        <taxon>asterids</taxon>
        <taxon>campanulids</taxon>
        <taxon>Asterales</taxon>
        <taxon>Asteraceae</taxon>
        <taxon>Asteroideae</taxon>
        <taxon>Anthemideae</taxon>
        <taxon>Anthemidinae</taxon>
        <taxon>Tanacetum</taxon>
    </lineage>
</organism>
<evidence type="ECO:0000313" key="2">
    <source>
        <dbReference type="EMBL" id="GJT21358.1"/>
    </source>
</evidence>
<gene>
    <name evidence="2" type="ORF">Tco_0891295</name>
</gene>
<accession>A0ABQ5C5R1</accession>
<sequence>MVASATSSLPRSSPRGGIKANVIRYRYKDKLSANGRGNLHLPQWNNEYLDTVSQYNLLFRIQDRVVREYVMEFLSSFTFRDHILDLDNVETMVFQLGLYTPEEIGNALLEPFRKLCFRNRRNNYNLSEYFINISTHNYYDTRHPPSYTSIRSPIRRSAHRLLTLTVASRHNAKFFTDQAKGYKKKSLFVGAHFIGRIAWSYGLMTLGSLRSVTLGPETLLFSVAKLVDLGIFRYNGLGYGELVNDIPDIGEDEGAADAGDDDEGGVRRHPNMSFTNRLRAMDERLGEMEIDISKLGSDVDDLTYVVSGMSEQYDQFYEELGQTRMEQERFQNRNADHLSQLLSYHHIGHARYDGSYYSYVPNIHDLGVQQGMNFMSSTSVSSTTPSHSPSPNPFGLFGDTDAGPSTSQNQGNDMNED</sequence>
<dbReference type="Proteomes" id="UP001151760">
    <property type="component" value="Unassembled WGS sequence"/>
</dbReference>
<evidence type="ECO:0000313" key="3">
    <source>
        <dbReference type="Proteomes" id="UP001151760"/>
    </source>
</evidence>
<protein>
    <submittedName>
        <fullName evidence="2">Uncharacterized protein</fullName>
    </submittedName>
</protein>
<proteinExistence type="predicted"/>
<evidence type="ECO:0000256" key="1">
    <source>
        <dbReference type="SAM" id="MobiDB-lite"/>
    </source>
</evidence>
<reference evidence="2" key="1">
    <citation type="journal article" date="2022" name="Int. J. Mol. Sci.">
        <title>Draft Genome of Tanacetum Coccineum: Genomic Comparison of Closely Related Tanacetum-Family Plants.</title>
        <authorList>
            <person name="Yamashiro T."/>
            <person name="Shiraishi A."/>
            <person name="Nakayama K."/>
            <person name="Satake H."/>
        </authorList>
    </citation>
    <scope>NUCLEOTIDE SEQUENCE</scope>
</reference>